<gene>
    <name evidence="1" type="ORF">HBF25_08600</name>
</gene>
<reference evidence="1 2" key="1">
    <citation type="submission" date="2020-03" db="EMBL/GenBank/DDBJ databases">
        <authorList>
            <person name="Lai Q."/>
        </authorList>
    </citation>
    <scope>NUCLEOTIDE SEQUENCE [LARGE SCALE GENOMIC DNA]</scope>
    <source>
        <strain evidence="1 2">CCUG 25036</strain>
    </source>
</reference>
<dbReference type="InterPro" id="IPR003458">
    <property type="entry name" value="Phage_T4_Gp38_tail_assem"/>
</dbReference>
<proteinExistence type="predicted"/>
<protein>
    <submittedName>
        <fullName evidence="1">Tail fiber assembly protein</fullName>
    </submittedName>
</protein>
<comment type="caution">
    <text evidence="1">The sequence shown here is derived from an EMBL/GenBank/DDBJ whole genome shotgun (WGS) entry which is preliminary data.</text>
</comment>
<organism evidence="1 2">
    <name type="scientific">Luteibacter anthropi</name>
    <dbReference type="NCBI Taxonomy" id="564369"/>
    <lineage>
        <taxon>Bacteria</taxon>
        <taxon>Pseudomonadati</taxon>
        <taxon>Pseudomonadota</taxon>
        <taxon>Gammaproteobacteria</taxon>
        <taxon>Lysobacterales</taxon>
        <taxon>Rhodanobacteraceae</taxon>
        <taxon>Luteibacter</taxon>
    </lineage>
</organism>
<dbReference type="InterPro" id="IPR051220">
    <property type="entry name" value="TFA_Chaperone"/>
</dbReference>
<dbReference type="AlphaFoldDB" id="A0A7X5ZI37"/>
<keyword evidence="2" id="KW-1185">Reference proteome</keyword>
<dbReference type="Pfam" id="PF02413">
    <property type="entry name" value="Caudo_TAP"/>
    <property type="match status" value="1"/>
</dbReference>
<sequence length="124" mass="13391">MARYQLTSNPGYVHDTETGAFVPRTGTYQSDLFQAWLDQGHVPDPVPALSPEEILSFNIGRQRDLLRSAAEAIAPLQDATDLGVATQEEANALNGWKAYRVQLNRADTSVANPAWPAVPGQSAG</sequence>
<dbReference type="RefSeq" id="WP_166947459.1">
    <property type="nucleotide sequence ID" value="NZ_JAARLZ010000004.1"/>
</dbReference>
<dbReference type="PANTHER" id="PTHR34413:SF2">
    <property type="entry name" value="PROPHAGE TAIL FIBER ASSEMBLY PROTEIN HOMOLOG TFAE-RELATED"/>
    <property type="match status" value="1"/>
</dbReference>
<evidence type="ECO:0000313" key="1">
    <source>
        <dbReference type="EMBL" id="NII06442.1"/>
    </source>
</evidence>
<name>A0A7X5ZI37_9GAMM</name>
<dbReference type="Proteomes" id="UP000490980">
    <property type="component" value="Unassembled WGS sequence"/>
</dbReference>
<dbReference type="PANTHER" id="PTHR34413">
    <property type="entry name" value="PROPHAGE TAIL FIBER ASSEMBLY PROTEIN HOMOLOG TFAE-RELATED-RELATED"/>
    <property type="match status" value="1"/>
</dbReference>
<dbReference type="EMBL" id="JAARLZ010000004">
    <property type="protein sequence ID" value="NII06442.1"/>
    <property type="molecule type" value="Genomic_DNA"/>
</dbReference>
<evidence type="ECO:0000313" key="2">
    <source>
        <dbReference type="Proteomes" id="UP000490980"/>
    </source>
</evidence>
<accession>A0A7X5ZI37</accession>